<dbReference type="SMART" id="SM00304">
    <property type="entry name" value="HAMP"/>
    <property type="match status" value="1"/>
</dbReference>
<evidence type="ECO:0000256" key="5">
    <source>
        <dbReference type="ARBA" id="ARBA00022777"/>
    </source>
</evidence>
<evidence type="ECO:0000313" key="9">
    <source>
        <dbReference type="EMBL" id="MEK8127267.1"/>
    </source>
</evidence>
<dbReference type="PANTHER" id="PTHR34220">
    <property type="entry name" value="SENSOR HISTIDINE KINASE YPDA"/>
    <property type="match status" value="1"/>
</dbReference>
<dbReference type="InterPro" id="IPR036890">
    <property type="entry name" value="HATPase_C_sf"/>
</dbReference>
<evidence type="ECO:0000256" key="1">
    <source>
        <dbReference type="ARBA" id="ARBA00004651"/>
    </source>
</evidence>
<dbReference type="InterPro" id="IPR003594">
    <property type="entry name" value="HATPase_dom"/>
</dbReference>
<dbReference type="Pfam" id="PF02518">
    <property type="entry name" value="HATPase_c"/>
    <property type="match status" value="1"/>
</dbReference>
<dbReference type="CDD" id="cd06225">
    <property type="entry name" value="HAMP"/>
    <property type="match status" value="1"/>
</dbReference>
<evidence type="ECO:0000256" key="4">
    <source>
        <dbReference type="ARBA" id="ARBA00022679"/>
    </source>
</evidence>
<feature type="domain" description="HAMP" evidence="8">
    <location>
        <begin position="322"/>
        <end position="374"/>
    </location>
</feature>
<dbReference type="Proteomes" id="UP001469365">
    <property type="component" value="Unassembled WGS sequence"/>
</dbReference>
<evidence type="ECO:0000256" key="6">
    <source>
        <dbReference type="ARBA" id="ARBA00023136"/>
    </source>
</evidence>
<dbReference type="Gene3D" id="6.10.340.10">
    <property type="match status" value="1"/>
</dbReference>
<evidence type="ECO:0000256" key="2">
    <source>
        <dbReference type="ARBA" id="ARBA00022475"/>
    </source>
</evidence>
<keyword evidence="4" id="KW-0808">Transferase</keyword>
<dbReference type="Gene3D" id="3.30.565.10">
    <property type="entry name" value="Histidine kinase-like ATPase, C-terminal domain"/>
    <property type="match status" value="1"/>
</dbReference>
<evidence type="ECO:0000259" key="8">
    <source>
        <dbReference type="PROSITE" id="PS50885"/>
    </source>
</evidence>
<dbReference type="GO" id="GO:0016301">
    <property type="term" value="F:kinase activity"/>
    <property type="evidence" value="ECO:0007669"/>
    <property type="project" value="UniProtKB-KW"/>
</dbReference>
<evidence type="ECO:0000256" key="3">
    <source>
        <dbReference type="ARBA" id="ARBA00022553"/>
    </source>
</evidence>
<keyword evidence="7" id="KW-1133">Transmembrane helix</keyword>
<accession>A0ABU9DEF9</accession>
<dbReference type="InterPro" id="IPR010559">
    <property type="entry name" value="Sig_transdc_His_kin_internal"/>
</dbReference>
<keyword evidence="7" id="KW-0812">Transmembrane</keyword>
<dbReference type="SUPFAM" id="SSF158472">
    <property type="entry name" value="HAMP domain-like"/>
    <property type="match status" value="1"/>
</dbReference>
<keyword evidence="2" id="KW-1003">Cell membrane</keyword>
<dbReference type="RefSeq" id="WP_341414321.1">
    <property type="nucleotide sequence ID" value="NZ_JBBPCC010000002.1"/>
</dbReference>
<dbReference type="InterPro" id="IPR050640">
    <property type="entry name" value="Bact_2-comp_sensor_kinase"/>
</dbReference>
<evidence type="ECO:0000256" key="7">
    <source>
        <dbReference type="SAM" id="Phobius"/>
    </source>
</evidence>
<keyword evidence="10" id="KW-1185">Reference proteome</keyword>
<keyword evidence="3" id="KW-0597">Phosphoprotein</keyword>
<reference evidence="9 10" key="1">
    <citation type="submission" date="2024-04" db="EMBL/GenBank/DDBJ databases">
        <title>draft genome sequnece of Paenibacillus filicis.</title>
        <authorList>
            <person name="Kim D.-U."/>
        </authorList>
    </citation>
    <scope>NUCLEOTIDE SEQUENCE [LARGE SCALE GENOMIC DNA]</scope>
    <source>
        <strain evidence="9 10">KACC14197</strain>
    </source>
</reference>
<dbReference type="InterPro" id="IPR003660">
    <property type="entry name" value="HAMP_dom"/>
</dbReference>
<feature type="transmembrane region" description="Helical" evidence="7">
    <location>
        <begin position="302"/>
        <end position="325"/>
    </location>
</feature>
<keyword evidence="5 9" id="KW-0418">Kinase</keyword>
<comment type="caution">
    <text evidence="9">The sequence shown here is derived from an EMBL/GenBank/DDBJ whole genome shotgun (WGS) entry which is preliminary data.</text>
</comment>
<dbReference type="EMBL" id="JBBPCC010000002">
    <property type="protein sequence ID" value="MEK8127267.1"/>
    <property type="molecule type" value="Genomic_DNA"/>
</dbReference>
<protein>
    <submittedName>
        <fullName evidence="9">Histidine kinase</fullName>
    </submittedName>
</protein>
<dbReference type="PROSITE" id="PS50885">
    <property type="entry name" value="HAMP"/>
    <property type="match status" value="1"/>
</dbReference>
<dbReference type="SUPFAM" id="SSF55874">
    <property type="entry name" value="ATPase domain of HSP90 chaperone/DNA topoisomerase II/histidine kinase"/>
    <property type="match status" value="1"/>
</dbReference>
<dbReference type="Pfam" id="PF06580">
    <property type="entry name" value="His_kinase"/>
    <property type="match status" value="1"/>
</dbReference>
<dbReference type="PANTHER" id="PTHR34220:SF7">
    <property type="entry name" value="SENSOR HISTIDINE KINASE YPDA"/>
    <property type="match status" value="1"/>
</dbReference>
<comment type="subcellular location">
    <subcellularLocation>
        <location evidence="1">Cell membrane</location>
        <topology evidence="1">Multi-pass membrane protein</topology>
    </subcellularLocation>
</comment>
<evidence type="ECO:0000313" key="10">
    <source>
        <dbReference type="Proteomes" id="UP001469365"/>
    </source>
</evidence>
<gene>
    <name evidence="9" type="ORF">WMW72_05005</name>
</gene>
<sequence>MMRSPFFGFLTRSFYVRMILVMLAVSIIPLIVLSNISLSVSSTTVEQQVNRLNAQLVNQVVDRIELTMSRFRELSEQYSRISSIQSALVPPIEPYFEEVVRKKDLISVLSTASAVIGNVEGLQVYSSITGEVLSSTEAPAPLESSMFKPLIEHFLASGQSGLFLDKHSLPELRLLQTSTYYIGRIPYEPYEELKGVLLISMSNAQYQSQIENIQLGSKGSISLLTENGNTVATTSKLDRQEDTQRIRTILQRWAELGRPDQFGMSGSIISVKQTATYDKWIILSEIPSRELTQSTDMIRKTVLYFLAVLIALGALSVVFFGYQLYRPLQAVKRQVDAIKMGRFDARVTHFANNEIGELGRMLNTMAVRIQDLLVDLQESEDLKRRLEIRALQSQINPHFMYNTLNTIRMFAMMKDYEKINTIMGRLVALLRYSMENYEQTVLLQQELDYLEDYVGLLNMRYKCQIVLHLELEEPLRRMRIPKLSLQPLIENAVFHGILPRKADEGHIRLRVRRSEDRADILMEIEDDGIGIEEAGLEKLKVHLLHEESSENIGLQNVWMRMRLLFGKSTRIELDTGLYGGLRIRFLLPSDAIQIKEEAP</sequence>
<name>A0ABU9DEF9_9BACL</name>
<proteinExistence type="predicted"/>
<organism evidence="9 10">
    <name type="scientific">Paenibacillus filicis</name>
    <dbReference type="NCBI Taxonomy" id="669464"/>
    <lineage>
        <taxon>Bacteria</taxon>
        <taxon>Bacillati</taxon>
        <taxon>Bacillota</taxon>
        <taxon>Bacilli</taxon>
        <taxon>Bacillales</taxon>
        <taxon>Paenibacillaceae</taxon>
        <taxon>Paenibacillus</taxon>
    </lineage>
</organism>
<dbReference type="Pfam" id="PF00672">
    <property type="entry name" value="HAMP"/>
    <property type="match status" value="1"/>
</dbReference>
<keyword evidence="6 7" id="KW-0472">Membrane</keyword>